<dbReference type="Pfam" id="PF00005">
    <property type="entry name" value="ABC_tran"/>
    <property type="match status" value="1"/>
</dbReference>
<feature type="transmembrane region" description="Helical" evidence="9">
    <location>
        <begin position="300"/>
        <end position="318"/>
    </location>
</feature>
<dbReference type="InParanoid" id="A0A2N3N6N4"/>
<dbReference type="InterPro" id="IPR036640">
    <property type="entry name" value="ABC1_TM_sf"/>
</dbReference>
<dbReference type="AlphaFoldDB" id="A0A2N3N6N4"/>
<evidence type="ECO:0000259" key="11">
    <source>
        <dbReference type="PROSITE" id="PS50893"/>
    </source>
</evidence>
<dbReference type="PROSITE" id="PS50929">
    <property type="entry name" value="ABC_TM1F"/>
    <property type="match status" value="1"/>
</dbReference>
<name>A0A2N3N6N4_9PEZI</name>
<keyword evidence="8 9" id="KW-0472">Membrane</keyword>
<accession>A0A2N3N6N4</accession>
<evidence type="ECO:0008006" key="15">
    <source>
        <dbReference type="Google" id="ProtNLM"/>
    </source>
</evidence>
<keyword evidence="6" id="KW-0067">ATP-binding</keyword>
<evidence type="ECO:0000256" key="8">
    <source>
        <dbReference type="ARBA" id="ARBA00023136"/>
    </source>
</evidence>
<dbReference type="InterPro" id="IPR039421">
    <property type="entry name" value="Type_1_exporter"/>
</dbReference>
<dbReference type="Gene3D" id="3.40.50.300">
    <property type="entry name" value="P-loop containing nucleotide triphosphate hydrolases"/>
    <property type="match status" value="1"/>
</dbReference>
<dbReference type="InterPro" id="IPR011527">
    <property type="entry name" value="ABC1_TM_dom"/>
</dbReference>
<dbReference type="PROSITE" id="PS50893">
    <property type="entry name" value="ABC_TRANSPORTER_2"/>
    <property type="match status" value="1"/>
</dbReference>
<evidence type="ECO:0000313" key="14">
    <source>
        <dbReference type="Proteomes" id="UP000233524"/>
    </source>
</evidence>
<dbReference type="Proteomes" id="UP000233524">
    <property type="component" value="Unassembled WGS sequence"/>
</dbReference>
<feature type="chain" id="PRO_5014736205" description="ABC transporter domain-containing protein" evidence="10">
    <location>
        <begin position="16"/>
        <end position="629"/>
    </location>
</feature>
<dbReference type="GO" id="GO:0005524">
    <property type="term" value="F:ATP binding"/>
    <property type="evidence" value="ECO:0007669"/>
    <property type="project" value="UniProtKB-KW"/>
</dbReference>
<organism evidence="13 14">
    <name type="scientific">Lomentospora prolificans</name>
    <dbReference type="NCBI Taxonomy" id="41688"/>
    <lineage>
        <taxon>Eukaryota</taxon>
        <taxon>Fungi</taxon>
        <taxon>Dikarya</taxon>
        <taxon>Ascomycota</taxon>
        <taxon>Pezizomycotina</taxon>
        <taxon>Sordariomycetes</taxon>
        <taxon>Hypocreomycetidae</taxon>
        <taxon>Microascales</taxon>
        <taxon>Microascaceae</taxon>
        <taxon>Lomentospora</taxon>
    </lineage>
</organism>
<evidence type="ECO:0000256" key="3">
    <source>
        <dbReference type="ARBA" id="ARBA00022475"/>
    </source>
</evidence>
<evidence type="ECO:0000313" key="13">
    <source>
        <dbReference type="EMBL" id="PKS08095.1"/>
    </source>
</evidence>
<protein>
    <recommendedName>
        <fullName evidence="15">ABC transporter domain-containing protein</fullName>
    </recommendedName>
</protein>
<keyword evidence="4 9" id="KW-0812">Transmembrane</keyword>
<keyword evidence="3" id="KW-1003">Cell membrane</keyword>
<evidence type="ECO:0000256" key="2">
    <source>
        <dbReference type="ARBA" id="ARBA00022448"/>
    </source>
</evidence>
<keyword evidence="14" id="KW-1185">Reference proteome</keyword>
<dbReference type="InterPro" id="IPR027417">
    <property type="entry name" value="P-loop_NTPase"/>
</dbReference>
<feature type="signal peptide" evidence="10">
    <location>
        <begin position="1"/>
        <end position="15"/>
    </location>
</feature>
<dbReference type="Pfam" id="PF00664">
    <property type="entry name" value="ABC_membrane"/>
    <property type="match status" value="1"/>
</dbReference>
<dbReference type="EMBL" id="NLAX01000700">
    <property type="protein sequence ID" value="PKS08095.1"/>
    <property type="molecule type" value="Genomic_DNA"/>
</dbReference>
<evidence type="ECO:0000256" key="7">
    <source>
        <dbReference type="ARBA" id="ARBA00022989"/>
    </source>
</evidence>
<dbReference type="OrthoDB" id="6500128at2759"/>
<dbReference type="Gene3D" id="1.20.1560.10">
    <property type="entry name" value="ABC transporter type 1, transmembrane domain"/>
    <property type="match status" value="1"/>
</dbReference>
<evidence type="ECO:0000256" key="9">
    <source>
        <dbReference type="SAM" id="Phobius"/>
    </source>
</evidence>
<evidence type="ECO:0000259" key="12">
    <source>
        <dbReference type="PROSITE" id="PS50929"/>
    </source>
</evidence>
<dbReference type="PANTHER" id="PTHR24221">
    <property type="entry name" value="ATP-BINDING CASSETTE SUB-FAMILY B"/>
    <property type="match status" value="1"/>
</dbReference>
<dbReference type="GO" id="GO:0005886">
    <property type="term" value="C:plasma membrane"/>
    <property type="evidence" value="ECO:0007669"/>
    <property type="project" value="UniProtKB-SubCell"/>
</dbReference>
<evidence type="ECO:0000256" key="6">
    <source>
        <dbReference type="ARBA" id="ARBA00022840"/>
    </source>
</evidence>
<evidence type="ECO:0000256" key="5">
    <source>
        <dbReference type="ARBA" id="ARBA00022741"/>
    </source>
</evidence>
<proteinExistence type="predicted"/>
<feature type="transmembrane region" description="Helical" evidence="9">
    <location>
        <begin position="177"/>
        <end position="202"/>
    </location>
</feature>
<dbReference type="GO" id="GO:0016887">
    <property type="term" value="F:ATP hydrolysis activity"/>
    <property type="evidence" value="ECO:0007669"/>
    <property type="project" value="InterPro"/>
</dbReference>
<keyword evidence="10" id="KW-0732">Signal</keyword>
<comment type="subcellular location">
    <subcellularLocation>
        <location evidence="1">Cell membrane</location>
        <topology evidence="1">Multi-pass membrane protein</topology>
    </subcellularLocation>
</comment>
<dbReference type="STRING" id="41688.A0A2N3N6N4"/>
<feature type="domain" description="ABC transporter" evidence="11">
    <location>
        <begin position="388"/>
        <end position="623"/>
    </location>
</feature>
<dbReference type="FunFam" id="3.40.50.300:FF:000221">
    <property type="entry name" value="Multidrug ABC transporter ATP-binding protein"/>
    <property type="match status" value="1"/>
</dbReference>
<evidence type="ECO:0000256" key="4">
    <source>
        <dbReference type="ARBA" id="ARBA00022692"/>
    </source>
</evidence>
<evidence type="ECO:0000256" key="1">
    <source>
        <dbReference type="ARBA" id="ARBA00004651"/>
    </source>
</evidence>
<dbReference type="SUPFAM" id="SSF52540">
    <property type="entry name" value="P-loop containing nucleoside triphosphate hydrolases"/>
    <property type="match status" value="1"/>
</dbReference>
<dbReference type="InterPro" id="IPR003593">
    <property type="entry name" value="AAA+_ATPase"/>
</dbReference>
<dbReference type="GO" id="GO:0140359">
    <property type="term" value="F:ABC-type transporter activity"/>
    <property type="evidence" value="ECO:0007669"/>
    <property type="project" value="InterPro"/>
</dbReference>
<dbReference type="VEuPathDB" id="FungiDB:jhhlp_005370"/>
<feature type="domain" description="ABC transmembrane type-1" evidence="12">
    <location>
        <begin position="65"/>
        <end position="317"/>
    </location>
</feature>
<keyword evidence="7 9" id="KW-1133">Transmembrane helix</keyword>
<dbReference type="GO" id="GO:0005774">
    <property type="term" value="C:vacuolar membrane"/>
    <property type="evidence" value="ECO:0007669"/>
    <property type="project" value="TreeGrafter"/>
</dbReference>
<sequence>MDSASLFSLLSISLALPVALYGPSMRTKAKKAFQSSDQVRDVKILIRYLWPQGLEETHEILNLLIQIVLFVVARQVTTNIAPLLLRHILSKMPEAHGVEREGKFPIFEVATYILLRHVAGGMLGYFKWDRTWRLQARLSDRITIASYDKLLSLSADYHDGKNSGTVWMTIRGSGKGVVRMFTSLAFDFVPSIIDAAVGIASFKTLGSTRAAVLTVVVIVVYVVAILWTSDRKSSVEGRAEKTRRRRDLLGSDAILNWWTIFCFNRLDYEAERHATNVQGVRDADMSYVRERALSHHIKQLVSNFGLLLVCLLVGYDIWNTPGRSGSDLVILMGFWQQVFGPVHEVLNWKDKISSFFIDTRKLLDILQEENNVKDIEGAKPLNFKDGTIEFKDVSFAYTEKGKPALDNISFTIEGGKTLAFVGQTGGGKSTTLKLLMRAYDPTSGSILVDGQDIRKVRKKSLMDHIGIVPQTIGVFNATILDNLRYGKLDATLEECQEACRAVCLHDKIMSFENGYDEMVGERGLKLSGGELQRLATARLLLRNPEIALFDEAMSSLDSGTEAKIQEYLQTWGVGRTVIVVAHRLVTIVHADVIMAVKDGKVVERGTHKELLAKGGYYHELWYKQHPFSG</sequence>
<dbReference type="SUPFAM" id="SSF90123">
    <property type="entry name" value="ABC transporter transmembrane region"/>
    <property type="match status" value="1"/>
</dbReference>
<dbReference type="SMART" id="SM00382">
    <property type="entry name" value="AAA"/>
    <property type="match status" value="1"/>
</dbReference>
<comment type="caution">
    <text evidence="13">The sequence shown here is derived from an EMBL/GenBank/DDBJ whole genome shotgun (WGS) entry which is preliminary data.</text>
</comment>
<feature type="transmembrane region" description="Helical" evidence="9">
    <location>
        <begin position="208"/>
        <end position="228"/>
    </location>
</feature>
<dbReference type="PANTHER" id="PTHR24221:SF651">
    <property type="entry name" value="HEAVY METAL TOLERANCE PROTEIN"/>
    <property type="match status" value="1"/>
</dbReference>
<reference evidence="13 14" key="1">
    <citation type="journal article" date="2017" name="G3 (Bethesda)">
        <title>First Draft Genome Sequence of the Pathogenic Fungus Lomentospora prolificans (Formerly Scedosporium prolificans).</title>
        <authorList>
            <person name="Luo R."/>
            <person name="Zimin A."/>
            <person name="Workman R."/>
            <person name="Fan Y."/>
            <person name="Pertea G."/>
            <person name="Grossman N."/>
            <person name="Wear M.P."/>
            <person name="Jia B."/>
            <person name="Miller H."/>
            <person name="Casadevall A."/>
            <person name="Timp W."/>
            <person name="Zhang S.X."/>
            <person name="Salzberg S.L."/>
        </authorList>
    </citation>
    <scope>NUCLEOTIDE SEQUENCE [LARGE SCALE GENOMIC DNA]</scope>
    <source>
        <strain evidence="13 14">JHH-5317</strain>
    </source>
</reference>
<evidence type="ECO:0000256" key="10">
    <source>
        <dbReference type="SAM" id="SignalP"/>
    </source>
</evidence>
<dbReference type="InterPro" id="IPR003439">
    <property type="entry name" value="ABC_transporter-like_ATP-bd"/>
</dbReference>
<keyword evidence="2" id="KW-0813">Transport</keyword>
<keyword evidence="5" id="KW-0547">Nucleotide-binding</keyword>
<gene>
    <name evidence="13" type="ORF">jhhlp_005370</name>
</gene>